<reference evidence="5 6" key="1">
    <citation type="submission" date="2019-09" db="EMBL/GenBank/DDBJ databases">
        <title>Complete genome sequence of Arachidicoccus sp. B3-10 isolated from apple orchard soil.</title>
        <authorList>
            <person name="Kim H.S."/>
            <person name="Han K.-I."/>
            <person name="Suh M.K."/>
            <person name="Lee K.C."/>
            <person name="Eom M.K."/>
            <person name="Kim J.-S."/>
            <person name="Kang S.W."/>
            <person name="Sin Y."/>
            <person name="Lee J.-S."/>
        </authorList>
    </citation>
    <scope>NUCLEOTIDE SEQUENCE [LARGE SCALE GENOMIC DNA]</scope>
    <source>
        <strain evidence="5 6">B3-10</strain>
    </source>
</reference>
<dbReference type="InterPro" id="IPR055398">
    <property type="entry name" value="Rossmann-like_BshC"/>
</dbReference>
<name>A0A5P2G2K7_9BACT</name>
<keyword evidence="2" id="KW-0175">Coiled coil</keyword>
<feature type="domain" description="Bacillithiol biosynthesis BshC C-terminal coiled-coil" evidence="4">
    <location>
        <begin position="375"/>
        <end position="527"/>
    </location>
</feature>
<gene>
    <name evidence="2 5" type="primary">bshC</name>
    <name evidence="5" type="ORF">E0W69_013950</name>
</gene>
<dbReference type="InterPro" id="IPR011199">
    <property type="entry name" value="Bacillithiol_biosynth_BshC"/>
</dbReference>
<sequence>MATNLSFSDTGFFSKIAVDYREAREEMRPFYLHDVSLDGVNAAIENRKQFAQNRQILHDELRLQYQGIELTEKENLHIDLLKSNTTFTITTAHQPNIFTGPLYMMYKILHVIQLSIYLKKEFPQYDFVPVYYMGSEDADLDEIGQFTVDGKKYVWETKQTGAVGRMIVDNDLRKILEQLKRQIDVNPFGKELTEMFDRCYSLGKTIQQATLEIMHFLFGEMGLITLIPDNAALKKTFEPVIKKELLERFSHKIVTKTADALHKAGYKQQASGRDLNLFYLFEDHRERIEFAEGKYFVQSLNLEFSEAEILNELESYPERFSGNVILRGAFQETVLPNIIFVGGGGEIAYWLELKNVFASVNVPYPILLLRNSFALLNKIQTKRFASLELQPHWLFKPTFQILDELSIRKSGKHELNAEMDALKAIYLNIGQKAVASSSSLQKHVMALYTQAINKIQRLEKKIQKAERNKLIAEKERLEKLKEILFPHDSLQERVENVSSFYSVYGPTLLPQILEASPALNSQFVMLDLQ</sequence>
<evidence type="ECO:0000256" key="1">
    <source>
        <dbReference type="ARBA" id="ARBA00022598"/>
    </source>
</evidence>
<dbReference type="HAMAP" id="MF_01867">
    <property type="entry name" value="BshC"/>
    <property type="match status" value="1"/>
</dbReference>
<dbReference type="RefSeq" id="WP_131330649.1">
    <property type="nucleotide sequence ID" value="NZ_CP044016.1"/>
</dbReference>
<feature type="domain" description="Bacillithiol biosynthesis BshC N-terminal Rossmann-like" evidence="3">
    <location>
        <begin position="3"/>
        <end position="371"/>
    </location>
</feature>
<evidence type="ECO:0000259" key="3">
    <source>
        <dbReference type="Pfam" id="PF10079"/>
    </source>
</evidence>
<organism evidence="5 6">
    <name type="scientific">Rhizosphaericola mali</name>
    <dbReference type="NCBI Taxonomy" id="2545455"/>
    <lineage>
        <taxon>Bacteria</taxon>
        <taxon>Pseudomonadati</taxon>
        <taxon>Bacteroidota</taxon>
        <taxon>Chitinophagia</taxon>
        <taxon>Chitinophagales</taxon>
        <taxon>Chitinophagaceae</taxon>
        <taxon>Rhizosphaericola</taxon>
    </lineage>
</organism>
<dbReference type="Pfam" id="PF10079">
    <property type="entry name" value="Rossmann-like_BshC"/>
    <property type="match status" value="1"/>
</dbReference>
<dbReference type="GO" id="GO:0016874">
    <property type="term" value="F:ligase activity"/>
    <property type="evidence" value="ECO:0007669"/>
    <property type="project" value="UniProtKB-UniRule"/>
</dbReference>
<evidence type="ECO:0000313" key="6">
    <source>
        <dbReference type="Proteomes" id="UP000292424"/>
    </source>
</evidence>
<dbReference type="NCBIfam" id="TIGR03998">
    <property type="entry name" value="thiol_BshC"/>
    <property type="match status" value="1"/>
</dbReference>
<dbReference type="EC" id="6.-.-.-" evidence="2"/>
<dbReference type="KEGG" id="arac:E0W69_013950"/>
<proteinExistence type="inferred from homology"/>
<accession>A0A5P2G2K7</accession>
<evidence type="ECO:0000256" key="2">
    <source>
        <dbReference type="HAMAP-Rule" id="MF_01867"/>
    </source>
</evidence>
<evidence type="ECO:0000259" key="4">
    <source>
        <dbReference type="Pfam" id="PF24850"/>
    </source>
</evidence>
<dbReference type="Proteomes" id="UP000292424">
    <property type="component" value="Chromosome"/>
</dbReference>
<dbReference type="Pfam" id="PF24850">
    <property type="entry name" value="CC_BshC"/>
    <property type="match status" value="1"/>
</dbReference>
<dbReference type="OrthoDB" id="9765151at2"/>
<dbReference type="EMBL" id="CP044016">
    <property type="protein sequence ID" value="QES89715.1"/>
    <property type="molecule type" value="Genomic_DNA"/>
</dbReference>
<keyword evidence="6" id="KW-1185">Reference proteome</keyword>
<feature type="coiled-coil region" evidence="2">
    <location>
        <begin position="448"/>
        <end position="483"/>
    </location>
</feature>
<evidence type="ECO:0000313" key="5">
    <source>
        <dbReference type="EMBL" id="QES89715.1"/>
    </source>
</evidence>
<keyword evidence="1 2" id="KW-0436">Ligase</keyword>
<protein>
    <recommendedName>
        <fullName evidence="2">Putative cysteine ligase BshC</fullName>
        <ecNumber evidence="2">6.-.-.-</ecNumber>
    </recommendedName>
</protein>
<comment type="similarity">
    <text evidence="2">Belongs to the BshC family.</text>
</comment>
<dbReference type="InterPro" id="IPR055399">
    <property type="entry name" value="CC_BshC"/>
</dbReference>
<dbReference type="AlphaFoldDB" id="A0A5P2G2K7"/>